<feature type="compositionally biased region" description="Basic residues" evidence="12">
    <location>
        <begin position="1"/>
        <end position="10"/>
    </location>
</feature>
<comment type="function">
    <text evidence="1">Polynucleotide 5'-kinase involved in rRNA processing.</text>
</comment>
<evidence type="ECO:0000256" key="4">
    <source>
        <dbReference type="ARBA" id="ARBA00018706"/>
    </source>
</evidence>
<comment type="subcellular location">
    <subcellularLocation>
        <location evidence="2">Nucleus</location>
        <location evidence="2">Nucleolus</location>
    </subcellularLocation>
</comment>
<evidence type="ECO:0000256" key="2">
    <source>
        <dbReference type="ARBA" id="ARBA00004604"/>
    </source>
</evidence>
<keyword evidence="8" id="KW-0547">Nucleotide-binding</keyword>
<dbReference type="GO" id="GO:0051731">
    <property type="term" value="F:polynucleotide 5'-hydroxyl-kinase activity"/>
    <property type="evidence" value="ECO:0007669"/>
    <property type="project" value="InterPro"/>
</dbReference>
<feature type="compositionally biased region" description="Polar residues" evidence="12">
    <location>
        <begin position="38"/>
        <end position="61"/>
    </location>
</feature>
<feature type="compositionally biased region" description="Low complexity" evidence="12">
    <location>
        <begin position="18"/>
        <end position="37"/>
    </location>
</feature>
<name>A0AAJ0CHQ1_9HYPO</name>
<keyword evidence="10" id="KW-0067">ATP-binding</keyword>
<comment type="caution">
    <text evidence="14">The sequence shown here is derived from an EMBL/GenBank/DDBJ whole genome shotgun (WGS) entry which is preliminary data.</text>
</comment>
<dbReference type="EMBL" id="JASWJB010000292">
    <property type="protein sequence ID" value="KAK2592053.1"/>
    <property type="molecule type" value="Genomic_DNA"/>
</dbReference>
<keyword evidence="9" id="KW-0418">Kinase</keyword>
<sequence length="729" mass="79826">MSSASKRRKLGGQGPPQSAASAVSAIAARRRLVASAVENQGSSAEPLTPNTNAFSALQSLMPSKEAEKSPKRSAKQSYLRRNDSNRPSGPVTPKGVSHTTDTVVTNTASSASSSQQPVTSYSSFELSRNNHRIKANGIMEIEVDESERFVVLGSFGIRVTRGEVKMAGATLRASESIFWVHAPHCLALPVIRTTQDSRLELHSDSNLIYLRKLGRLSPLLRKMWNEPADADGDAAAGRSFKFISTSSDAPKRCIIQELASPPEWNRMMDSVLPSEVALTFSKRPCTAFICGPKSAGKSTFARLLTNRLLTSSHGNTKAVIVLDLDPGQPEFAPPGTLSLIRVSRPNFGAPFTHTTFDDPSNKILRCHALASVTPASAPDLFVACATELYETYLRSYRKCPLVINTPGWILGTGQDLLVELITKIRPAEVIYMSQDGPADVVDVLKAATKQKFTTLPSQPSEFMSRTAAHFRSMQMMSYFHSQTVSDASWTKASSIKWLTQPLTSVRPYLVQYEGKNSGIMGILSYDFQTPPDLLAASIDGSIVAIVEIEELAAFREFGKEFGRSDKADAGTGAQIKIHKTRDGLPYIVNSADSKLDPRHCRTVGLALIRGIDTQNRTLQVITPLPIASLEQIRSGGRRIALVHGNFDSPHWAYTEDLYDKSTQDDLAENELQISDGDTSEEEENQETAQANPSNISTVPWIETLKGNQKRPVGSRVWRVRRDLGRNHTD</sequence>
<evidence type="ECO:0000313" key="14">
    <source>
        <dbReference type="EMBL" id="KAK2592053.1"/>
    </source>
</evidence>
<dbReference type="GO" id="GO:0005730">
    <property type="term" value="C:nucleolus"/>
    <property type="evidence" value="ECO:0007669"/>
    <property type="project" value="UniProtKB-SubCell"/>
</dbReference>
<evidence type="ECO:0000256" key="8">
    <source>
        <dbReference type="ARBA" id="ARBA00022741"/>
    </source>
</evidence>
<dbReference type="Proteomes" id="UP001251528">
    <property type="component" value="Unassembled WGS sequence"/>
</dbReference>
<dbReference type="FunFam" id="3.40.50.300:FF:001156">
    <property type="entry name" value="Polynucleotide 5-hydroxyl-kinase grc3"/>
    <property type="match status" value="1"/>
</dbReference>
<evidence type="ECO:0000256" key="7">
    <source>
        <dbReference type="ARBA" id="ARBA00022679"/>
    </source>
</evidence>
<dbReference type="AlphaFoldDB" id="A0AAJ0CHQ1"/>
<evidence type="ECO:0000256" key="12">
    <source>
        <dbReference type="SAM" id="MobiDB-lite"/>
    </source>
</evidence>
<evidence type="ECO:0000256" key="5">
    <source>
        <dbReference type="ARBA" id="ARBA00019824"/>
    </source>
</evidence>
<dbReference type="GO" id="GO:0000448">
    <property type="term" value="P:cleavage in ITS2 between 5.8S rRNA and LSU-rRNA of tricistronic rRNA transcript (SSU-rRNA, 5.8S rRNA, LSU-rRNA)"/>
    <property type="evidence" value="ECO:0007669"/>
    <property type="project" value="TreeGrafter"/>
</dbReference>
<comment type="similarity">
    <text evidence="3">Belongs to the Clp1 family. NOL9/GRC3 subfamily.</text>
</comment>
<dbReference type="PANTHER" id="PTHR12755:SF3">
    <property type="entry name" value="POLYNUCLEOTIDE 5'-HYDROXYL-KINASE NOL9"/>
    <property type="match status" value="1"/>
</dbReference>
<dbReference type="Pfam" id="PF16575">
    <property type="entry name" value="CLP1_P"/>
    <property type="match status" value="1"/>
</dbReference>
<dbReference type="InterPro" id="IPR032319">
    <property type="entry name" value="CLP1_P"/>
</dbReference>
<evidence type="ECO:0000256" key="6">
    <source>
        <dbReference type="ARBA" id="ARBA00022552"/>
    </source>
</evidence>
<keyword evidence="11" id="KW-0539">Nucleus</keyword>
<proteinExistence type="inferred from homology"/>
<dbReference type="PANTHER" id="PTHR12755">
    <property type="entry name" value="CLEAVAGE/POLYADENYLATION FACTOR IA SUBUNIT CLP1P"/>
    <property type="match status" value="1"/>
</dbReference>
<evidence type="ECO:0000256" key="3">
    <source>
        <dbReference type="ARBA" id="ARBA00011003"/>
    </source>
</evidence>
<organism evidence="14 15">
    <name type="scientific">Conoideocrella luteorostrata</name>
    <dbReference type="NCBI Taxonomy" id="1105319"/>
    <lineage>
        <taxon>Eukaryota</taxon>
        <taxon>Fungi</taxon>
        <taxon>Dikarya</taxon>
        <taxon>Ascomycota</taxon>
        <taxon>Pezizomycotina</taxon>
        <taxon>Sordariomycetes</taxon>
        <taxon>Hypocreomycetidae</taxon>
        <taxon>Hypocreales</taxon>
        <taxon>Clavicipitaceae</taxon>
        <taxon>Conoideocrella</taxon>
    </lineage>
</organism>
<gene>
    <name evidence="14" type="primary">GRC3</name>
    <name evidence="14" type="ORF">QQS21_010253</name>
</gene>
<feature type="domain" description="Clp1 P-loop" evidence="13">
    <location>
        <begin position="291"/>
        <end position="481"/>
    </location>
</feature>
<dbReference type="GO" id="GO:0005524">
    <property type="term" value="F:ATP binding"/>
    <property type="evidence" value="ECO:0007669"/>
    <property type="project" value="UniProtKB-KW"/>
</dbReference>
<protein>
    <recommendedName>
        <fullName evidence="5">Polynucleotide 5'-hydroxyl-kinase GRC3</fullName>
    </recommendedName>
    <alternativeName>
        <fullName evidence="4">Polynucleotide 5'-hydroxyl-kinase grc3</fullName>
    </alternativeName>
</protein>
<dbReference type="InterPro" id="IPR045116">
    <property type="entry name" value="Clp1/Grc3"/>
</dbReference>
<evidence type="ECO:0000256" key="10">
    <source>
        <dbReference type="ARBA" id="ARBA00022840"/>
    </source>
</evidence>
<evidence type="ECO:0000256" key="1">
    <source>
        <dbReference type="ARBA" id="ARBA00003798"/>
    </source>
</evidence>
<evidence type="ECO:0000313" key="15">
    <source>
        <dbReference type="Proteomes" id="UP001251528"/>
    </source>
</evidence>
<keyword evidence="7" id="KW-0808">Transferase</keyword>
<reference evidence="14" key="1">
    <citation type="submission" date="2023-06" db="EMBL/GenBank/DDBJ databases">
        <title>Conoideocrella luteorostrata (Hypocreales: Clavicipitaceae), a potential biocontrol fungus for elongate hemlock scale in United States Christmas tree production areas.</title>
        <authorList>
            <person name="Barrett H."/>
            <person name="Lovett B."/>
            <person name="Macias A.M."/>
            <person name="Stajich J.E."/>
            <person name="Kasson M.T."/>
        </authorList>
    </citation>
    <scope>NUCLEOTIDE SEQUENCE</scope>
    <source>
        <strain evidence="14">ARSEF 14590</strain>
    </source>
</reference>
<evidence type="ECO:0000259" key="13">
    <source>
        <dbReference type="Pfam" id="PF16575"/>
    </source>
</evidence>
<evidence type="ECO:0000256" key="11">
    <source>
        <dbReference type="ARBA" id="ARBA00023242"/>
    </source>
</evidence>
<dbReference type="SUPFAM" id="SSF52540">
    <property type="entry name" value="P-loop containing nucleoside triphosphate hydrolases"/>
    <property type="match status" value="1"/>
</dbReference>
<dbReference type="Gene3D" id="3.40.50.300">
    <property type="entry name" value="P-loop containing nucleotide triphosphate hydrolases"/>
    <property type="match status" value="1"/>
</dbReference>
<keyword evidence="15" id="KW-1185">Reference proteome</keyword>
<evidence type="ECO:0000256" key="9">
    <source>
        <dbReference type="ARBA" id="ARBA00022777"/>
    </source>
</evidence>
<keyword evidence="6" id="KW-0698">rRNA processing</keyword>
<feature type="region of interest" description="Disordered" evidence="12">
    <location>
        <begin position="1"/>
        <end position="99"/>
    </location>
</feature>
<feature type="region of interest" description="Disordered" evidence="12">
    <location>
        <begin position="673"/>
        <end position="712"/>
    </location>
</feature>
<accession>A0AAJ0CHQ1</accession>
<dbReference type="InterPro" id="IPR027417">
    <property type="entry name" value="P-loop_NTPase"/>
</dbReference>